<evidence type="ECO:0000313" key="2">
    <source>
        <dbReference type="EMBL" id="QPD03868.1"/>
    </source>
</evidence>
<feature type="domain" description="Adaptor protein ClpS core" evidence="1">
    <location>
        <begin position="28"/>
        <end position="88"/>
    </location>
</feature>
<dbReference type="InterPro" id="IPR014719">
    <property type="entry name" value="Ribosomal_bL12_C/ClpS-like"/>
</dbReference>
<dbReference type="Pfam" id="PF02617">
    <property type="entry name" value="ClpS"/>
    <property type="match status" value="1"/>
</dbReference>
<dbReference type="Proteomes" id="UP000593737">
    <property type="component" value="Chromosome"/>
</dbReference>
<dbReference type="InterPro" id="IPR003769">
    <property type="entry name" value="ClpS_core"/>
</dbReference>
<dbReference type="Gene3D" id="3.30.1390.10">
    <property type="match status" value="1"/>
</dbReference>
<accession>A0A7S8FDL9</accession>
<evidence type="ECO:0000313" key="3">
    <source>
        <dbReference type="Proteomes" id="UP000593737"/>
    </source>
</evidence>
<sequence length="98" mass="10599">MPTPATPETIPSISEDIQTTSGTEFESRVVVFNCDCHTYQQVIELFCRFIPGMTSTKAFELAYRIDHDGEAIVFSGATEQAENIAAKLAGGGLKVAVQ</sequence>
<dbReference type="KEGG" id="nkf:Nkreftii_001642"/>
<reference evidence="2 3" key="1">
    <citation type="journal article" date="2020" name="ISME J.">
        <title>Enrichment and physiological characterization of a novel comammox Nitrospira indicates ammonium inhibition of complete nitrification.</title>
        <authorList>
            <person name="Sakoula D."/>
            <person name="Koch H."/>
            <person name="Frank J."/>
            <person name="Jetten M.S.M."/>
            <person name="van Kessel M.A.H.J."/>
            <person name="Lucker S."/>
        </authorList>
    </citation>
    <scope>NUCLEOTIDE SEQUENCE [LARGE SCALE GENOMIC DNA]</scope>
    <source>
        <strain evidence="2">Comreactor17</strain>
    </source>
</reference>
<proteinExistence type="predicted"/>
<dbReference type="AlphaFoldDB" id="A0A7S8FDL9"/>
<organism evidence="2 3">
    <name type="scientific">Candidatus Nitrospira kreftii</name>
    <dbReference type="NCBI Taxonomy" id="2652173"/>
    <lineage>
        <taxon>Bacteria</taxon>
        <taxon>Pseudomonadati</taxon>
        <taxon>Nitrospirota</taxon>
        <taxon>Nitrospiria</taxon>
        <taxon>Nitrospirales</taxon>
        <taxon>Nitrospiraceae</taxon>
        <taxon>Nitrospira</taxon>
    </lineage>
</organism>
<evidence type="ECO:0000259" key="1">
    <source>
        <dbReference type="Pfam" id="PF02617"/>
    </source>
</evidence>
<protein>
    <submittedName>
        <fullName evidence="2">Adaptor protein</fullName>
    </submittedName>
</protein>
<gene>
    <name evidence="2" type="ORF">Nkreftii_001642</name>
</gene>
<dbReference type="GO" id="GO:0030163">
    <property type="term" value="P:protein catabolic process"/>
    <property type="evidence" value="ECO:0007669"/>
    <property type="project" value="InterPro"/>
</dbReference>
<name>A0A7S8FDL9_9BACT</name>
<dbReference type="SUPFAM" id="SSF54736">
    <property type="entry name" value="ClpS-like"/>
    <property type="match status" value="1"/>
</dbReference>
<dbReference type="EMBL" id="CP047423">
    <property type="protein sequence ID" value="QPD03868.1"/>
    <property type="molecule type" value="Genomic_DNA"/>
</dbReference>